<evidence type="ECO:0000313" key="1">
    <source>
        <dbReference type="EMBL" id="GGG59159.1"/>
    </source>
</evidence>
<dbReference type="RefSeq" id="WP_188537273.1">
    <property type="nucleotide sequence ID" value="NZ_BMEQ01000011.1"/>
</dbReference>
<dbReference type="EMBL" id="BMEQ01000011">
    <property type="protein sequence ID" value="GGG59159.1"/>
    <property type="molecule type" value="Genomic_DNA"/>
</dbReference>
<gene>
    <name evidence="1" type="ORF">GCM10011374_22560</name>
</gene>
<accession>A0A917GWA3</accession>
<protein>
    <submittedName>
        <fullName evidence="1">Uncharacterized protein</fullName>
    </submittedName>
</protein>
<keyword evidence="2" id="KW-1185">Reference proteome</keyword>
<organism evidence="1 2">
    <name type="scientific">Kocuria dechangensis</name>
    <dbReference type="NCBI Taxonomy" id="1176249"/>
    <lineage>
        <taxon>Bacteria</taxon>
        <taxon>Bacillati</taxon>
        <taxon>Actinomycetota</taxon>
        <taxon>Actinomycetes</taxon>
        <taxon>Micrococcales</taxon>
        <taxon>Micrococcaceae</taxon>
        <taxon>Kocuria</taxon>
    </lineage>
</organism>
<reference evidence="1" key="2">
    <citation type="submission" date="2020-09" db="EMBL/GenBank/DDBJ databases">
        <authorList>
            <person name="Sun Q."/>
            <person name="Zhou Y."/>
        </authorList>
    </citation>
    <scope>NUCLEOTIDE SEQUENCE</scope>
    <source>
        <strain evidence="1">CGMCC 1.12187</strain>
    </source>
</reference>
<comment type="caution">
    <text evidence="1">The sequence shown here is derived from an EMBL/GenBank/DDBJ whole genome shotgun (WGS) entry which is preliminary data.</text>
</comment>
<sequence>MSVRAFQPEDLNELREVFLHTRAVSFFESVGFVRHGDPALIPGLREHGRRIHQQTMVRLPCQGGDA</sequence>
<evidence type="ECO:0000313" key="2">
    <source>
        <dbReference type="Proteomes" id="UP000638848"/>
    </source>
</evidence>
<dbReference type="Proteomes" id="UP000638848">
    <property type="component" value="Unassembled WGS sequence"/>
</dbReference>
<reference evidence="1" key="1">
    <citation type="journal article" date="2014" name="Int. J. Syst. Evol. Microbiol.">
        <title>Complete genome sequence of Corynebacterium casei LMG S-19264T (=DSM 44701T), isolated from a smear-ripened cheese.</title>
        <authorList>
            <consortium name="US DOE Joint Genome Institute (JGI-PGF)"/>
            <person name="Walter F."/>
            <person name="Albersmeier A."/>
            <person name="Kalinowski J."/>
            <person name="Ruckert C."/>
        </authorList>
    </citation>
    <scope>NUCLEOTIDE SEQUENCE</scope>
    <source>
        <strain evidence="1">CGMCC 1.12187</strain>
    </source>
</reference>
<dbReference type="AlphaFoldDB" id="A0A917GWA3"/>
<name>A0A917GWA3_9MICC</name>
<proteinExistence type="predicted"/>